<keyword evidence="1" id="KW-0880">Kelch repeat</keyword>
<dbReference type="InterPro" id="IPR011043">
    <property type="entry name" value="Gal_Oxase/kelch_b-propeller"/>
</dbReference>
<dbReference type="Pfam" id="PF24681">
    <property type="entry name" value="Kelch_KLHDC2_KLHL20_DRC7"/>
    <property type="match status" value="1"/>
</dbReference>
<dbReference type="InterPro" id="IPR006652">
    <property type="entry name" value="Kelch_1"/>
</dbReference>
<organism evidence="4 7">
    <name type="scientific">Rotaria sordida</name>
    <dbReference type="NCBI Taxonomy" id="392033"/>
    <lineage>
        <taxon>Eukaryota</taxon>
        <taxon>Metazoa</taxon>
        <taxon>Spiralia</taxon>
        <taxon>Gnathifera</taxon>
        <taxon>Rotifera</taxon>
        <taxon>Eurotatoria</taxon>
        <taxon>Bdelloidea</taxon>
        <taxon>Philodinida</taxon>
        <taxon>Philodinidae</taxon>
        <taxon>Rotaria</taxon>
    </lineage>
</organism>
<dbReference type="SUPFAM" id="SSF50965">
    <property type="entry name" value="Galactose oxidase, central domain"/>
    <property type="match status" value="1"/>
</dbReference>
<dbReference type="Proteomes" id="UP000663870">
    <property type="component" value="Unassembled WGS sequence"/>
</dbReference>
<gene>
    <name evidence="6" type="ORF">JBS370_LOCUS13089</name>
    <name evidence="5" type="ORF">JXQ802_LOCUS27145</name>
    <name evidence="4" type="ORF">PYM288_LOCUS18180</name>
    <name evidence="3" type="ORF">ZHD862_LOCUS13036</name>
</gene>
<reference evidence="4" key="1">
    <citation type="submission" date="2021-02" db="EMBL/GenBank/DDBJ databases">
        <authorList>
            <person name="Nowell W R."/>
        </authorList>
    </citation>
    <scope>NUCLEOTIDE SEQUENCE</scope>
</reference>
<evidence type="ECO:0000313" key="5">
    <source>
        <dbReference type="EMBL" id="CAF1254273.1"/>
    </source>
</evidence>
<dbReference type="InterPro" id="IPR037293">
    <property type="entry name" value="Gal_Oxidase_central_sf"/>
</dbReference>
<dbReference type="EMBL" id="CAJNOT010000525">
    <property type="protein sequence ID" value="CAF1011060.1"/>
    <property type="molecule type" value="Genomic_DNA"/>
</dbReference>
<keyword evidence="8" id="KW-1185">Reference proteome</keyword>
<evidence type="ECO:0000313" key="7">
    <source>
        <dbReference type="Proteomes" id="UP000663854"/>
    </source>
</evidence>
<dbReference type="PANTHER" id="PTHR45632">
    <property type="entry name" value="LD33804P"/>
    <property type="match status" value="1"/>
</dbReference>
<dbReference type="Proteomes" id="UP000663854">
    <property type="component" value="Unassembled WGS sequence"/>
</dbReference>
<dbReference type="PANTHER" id="PTHR45632:SF3">
    <property type="entry name" value="KELCH-LIKE PROTEIN 32"/>
    <property type="match status" value="1"/>
</dbReference>
<dbReference type="SMART" id="SM00612">
    <property type="entry name" value="Kelch"/>
    <property type="match status" value="4"/>
</dbReference>
<evidence type="ECO:0000313" key="8">
    <source>
        <dbReference type="Proteomes" id="UP000663870"/>
    </source>
</evidence>
<dbReference type="EMBL" id="CAJOBD010001101">
    <property type="protein sequence ID" value="CAF3760412.1"/>
    <property type="molecule type" value="Genomic_DNA"/>
</dbReference>
<evidence type="ECO:0000313" key="4">
    <source>
        <dbReference type="EMBL" id="CAF1071378.1"/>
    </source>
</evidence>
<accession>A0A814LVD2</accession>
<dbReference type="Proteomes" id="UP000663864">
    <property type="component" value="Unassembled WGS sequence"/>
</dbReference>
<dbReference type="AlphaFoldDB" id="A0A814LVD2"/>
<dbReference type="Gene3D" id="2.130.10.80">
    <property type="entry name" value="Galactose oxidase/kelch, beta-propeller"/>
    <property type="match status" value="3"/>
</dbReference>
<dbReference type="EMBL" id="CAJNOL010000974">
    <property type="protein sequence ID" value="CAF1254273.1"/>
    <property type="molecule type" value="Genomic_DNA"/>
</dbReference>
<keyword evidence="2" id="KW-0677">Repeat</keyword>
<proteinExistence type="predicted"/>
<evidence type="ECO:0000313" key="6">
    <source>
        <dbReference type="EMBL" id="CAF3760412.1"/>
    </source>
</evidence>
<dbReference type="EMBL" id="CAJNOH010000546">
    <property type="protein sequence ID" value="CAF1071378.1"/>
    <property type="molecule type" value="Genomic_DNA"/>
</dbReference>
<sequence>MINTRYGHASSVLQNGKILVTAGIHNDTYLNSAELYDPLTETWTITNSMNNSRRLHTASILWNGKVLVSGGTDIYLSSAEFVYRSSIGLNSSELYDPSTETWTITGTMNIGRHAHSASLLTNGKVLIAGGIHNGTMLNSTELYDPSTRTWIVTGSMHNERYDHTASVLTNGKVLVTGGGIDKNLYNTELYDPSTGIWTLTENTITHRIEHISFLLPYGSQKIAFKHFQQ</sequence>
<comment type="caution">
    <text evidence="4">The sequence shown here is derived from an EMBL/GenBank/DDBJ whole genome shotgun (WGS) entry which is preliminary data.</text>
</comment>
<evidence type="ECO:0000256" key="2">
    <source>
        <dbReference type="ARBA" id="ARBA00022737"/>
    </source>
</evidence>
<name>A0A814LVD2_9BILA</name>
<protein>
    <submittedName>
        <fullName evidence="4">Uncharacterized protein</fullName>
    </submittedName>
</protein>
<evidence type="ECO:0000256" key="1">
    <source>
        <dbReference type="ARBA" id="ARBA00022441"/>
    </source>
</evidence>
<dbReference type="Proteomes" id="UP000663836">
    <property type="component" value="Unassembled WGS sequence"/>
</dbReference>
<evidence type="ECO:0000313" key="3">
    <source>
        <dbReference type="EMBL" id="CAF1011060.1"/>
    </source>
</evidence>